<dbReference type="Gene3D" id="2.170.130.10">
    <property type="entry name" value="TonB-dependent receptor, plug domain"/>
    <property type="match status" value="1"/>
</dbReference>
<evidence type="ECO:0000256" key="14">
    <source>
        <dbReference type="PROSITE-ProRule" id="PRU01360"/>
    </source>
</evidence>
<feature type="compositionally biased region" description="Low complexity" evidence="17">
    <location>
        <begin position="77"/>
        <end position="88"/>
    </location>
</feature>
<feature type="region of interest" description="Disordered" evidence="17">
    <location>
        <begin position="400"/>
        <end position="428"/>
    </location>
</feature>
<dbReference type="PANTHER" id="PTHR32552:SF82">
    <property type="entry name" value="FCUA PROTEIN"/>
    <property type="match status" value="1"/>
</dbReference>
<dbReference type="EMBL" id="QKQS01000038">
    <property type="protein sequence ID" value="PZA09310.1"/>
    <property type="molecule type" value="Genomic_DNA"/>
</dbReference>
<evidence type="ECO:0000256" key="5">
    <source>
        <dbReference type="ARBA" id="ARBA00022496"/>
    </source>
</evidence>
<evidence type="ECO:0000313" key="22">
    <source>
        <dbReference type="Proteomes" id="UP000248134"/>
    </source>
</evidence>
<dbReference type="InterPro" id="IPR037066">
    <property type="entry name" value="Plug_dom_sf"/>
</dbReference>
<evidence type="ECO:0000256" key="18">
    <source>
        <dbReference type="SAM" id="SignalP"/>
    </source>
</evidence>
<comment type="caution">
    <text evidence="21">The sequence shown here is derived from an EMBL/GenBank/DDBJ whole genome shotgun (WGS) entry which is preliminary data.</text>
</comment>
<evidence type="ECO:0000256" key="11">
    <source>
        <dbReference type="ARBA" id="ARBA00023136"/>
    </source>
</evidence>
<name>A0A323UD03_RHOPL</name>
<evidence type="ECO:0000256" key="16">
    <source>
        <dbReference type="RuleBase" id="RU003357"/>
    </source>
</evidence>
<evidence type="ECO:0000256" key="12">
    <source>
        <dbReference type="ARBA" id="ARBA00023170"/>
    </source>
</evidence>
<evidence type="ECO:0000256" key="13">
    <source>
        <dbReference type="ARBA" id="ARBA00023237"/>
    </source>
</evidence>
<comment type="similarity">
    <text evidence="2 14 16">Belongs to the TonB-dependent receptor family.</text>
</comment>
<evidence type="ECO:0000256" key="9">
    <source>
        <dbReference type="ARBA" id="ARBA00023065"/>
    </source>
</evidence>
<feature type="chain" id="PRO_5016357407" evidence="18">
    <location>
        <begin position="27"/>
        <end position="777"/>
    </location>
</feature>
<dbReference type="NCBIfam" id="TIGR01783">
    <property type="entry name" value="TonB-siderophor"/>
    <property type="match status" value="1"/>
</dbReference>
<keyword evidence="7 18" id="KW-0732">Signal</keyword>
<dbReference type="CDD" id="cd01347">
    <property type="entry name" value="ligand_gated_channel"/>
    <property type="match status" value="1"/>
</dbReference>
<keyword evidence="6 14" id="KW-0812">Transmembrane</keyword>
<keyword evidence="5" id="KW-0410">Iron transport</keyword>
<comment type="subcellular location">
    <subcellularLocation>
        <location evidence="1 14">Cell outer membrane</location>
        <topology evidence="1 14">Multi-pass membrane protein</topology>
    </subcellularLocation>
</comment>
<sequence>MLNDLNSPRAAALPLACVSILLTAHAAQAQQAGPTAAATARPAVTAAGPSSSPSQALPSVVVDAPVRRRAVARAQRRPAAASQPAAPRGRTTRNDAAAAPVPSLGAQRAAQPSSYTGGQVARGAQLGLLGNKDYMATPFSLTSYTDQTVRDQQATSVAEVLTNSDPSVRAAIGAGNRYDALTIRGFRVDNSDFALNGLFGLVPNYRINPAPIARIELLKGPASFLYGMSPRGSIGGTVNVVTKRAGDDPLTRYTAGYMSDARFTNNIDVSRRYGDQKQWGVRANGAFEGGWPAIDGQSIRDGAGSLGIDYRSERFRWSADLIYQDDWLKSGTRGYGPVPGIAVPAAPDPRINLSQPFDYSRSRSVTGLTRAEYDLTPDVTVFGAVGGNLFGFDKRESPGPTILNSAGDAQSTSTFQTGKSDAVSGEAGVRSRLTTGPIDHEVVISGSALTQTNWLGQTLYGNYRTNIYAPTMLTGPGRPASYFPESKGSTLELRSIGMADTLSILNGAVQLTVGARQQQVISNSYAPITGVTTTAYDQSATSPSLALVIRPLQYLSLYASYIEGLSAGPTAPSGAANPNQVFAPFKSKQYEVGTKLDFGRFGATLAAFQISQPSGVLDPVTKIFSLDGEQRNRGIELMTFGEIASGVRILGGVTWLDARLTQTAGHLNDGNHAIAAPDLQGNLGVEWDTPFVPGLTATARAVYTSKAYVSADNLQDVPSWTTFDIGARYFTKLGGRPTTFRASVTNIADKRYWTANPSGYLILGMPRTLWLSMTVDF</sequence>
<keyword evidence="13 14" id="KW-0998">Cell outer membrane</keyword>
<evidence type="ECO:0000256" key="15">
    <source>
        <dbReference type="PROSITE-ProRule" id="PRU10144"/>
    </source>
</evidence>
<dbReference type="InterPro" id="IPR010917">
    <property type="entry name" value="TonB_rcpt_CS"/>
</dbReference>
<accession>A0A323UD03</accession>
<protein>
    <submittedName>
        <fullName evidence="21">TonB-dependent siderophore receptor</fullName>
    </submittedName>
</protein>
<keyword evidence="10 16" id="KW-0798">TonB box</keyword>
<keyword evidence="8" id="KW-0408">Iron</keyword>
<reference evidence="21 22" key="1">
    <citation type="submission" date="2018-06" db="EMBL/GenBank/DDBJ databases">
        <title>Draft Whole-Genome Sequence of the purple photosynthetic bacterium Rhodospeudomonas palustris XCP.</title>
        <authorList>
            <person name="Rayyan A."/>
            <person name="Meyer T.E."/>
            <person name="Kyndt J.A."/>
        </authorList>
    </citation>
    <scope>NUCLEOTIDE SEQUENCE [LARGE SCALE GENOMIC DNA]</scope>
    <source>
        <strain evidence="21 22">XCP</strain>
    </source>
</reference>
<dbReference type="GO" id="GO:0015891">
    <property type="term" value="P:siderophore transport"/>
    <property type="evidence" value="ECO:0007669"/>
    <property type="project" value="InterPro"/>
</dbReference>
<dbReference type="InterPro" id="IPR010105">
    <property type="entry name" value="TonB_sidphr_rcpt"/>
</dbReference>
<dbReference type="SUPFAM" id="SSF56935">
    <property type="entry name" value="Porins"/>
    <property type="match status" value="1"/>
</dbReference>
<dbReference type="RefSeq" id="WP_110788657.1">
    <property type="nucleotide sequence ID" value="NZ_QKQS01000038.1"/>
</dbReference>
<feature type="region of interest" description="Disordered" evidence="17">
    <location>
        <begin position="70"/>
        <end position="117"/>
    </location>
</feature>
<proteinExistence type="inferred from homology"/>
<evidence type="ECO:0000256" key="4">
    <source>
        <dbReference type="ARBA" id="ARBA00022452"/>
    </source>
</evidence>
<dbReference type="Pfam" id="PF00593">
    <property type="entry name" value="TonB_dep_Rec_b-barrel"/>
    <property type="match status" value="1"/>
</dbReference>
<dbReference type="GO" id="GO:0038023">
    <property type="term" value="F:signaling receptor activity"/>
    <property type="evidence" value="ECO:0007669"/>
    <property type="project" value="InterPro"/>
</dbReference>
<keyword evidence="3 14" id="KW-0813">Transport</keyword>
<dbReference type="InterPro" id="IPR039426">
    <property type="entry name" value="TonB-dep_rcpt-like"/>
</dbReference>
<gene>
    <name evidence="21" type="ORF">DNX69_24730</name>
</gene>
<dbReference type="PROSITE" id="PS52016">
    <property type="entry name" value="TONB_DEPENDENT_REC_3"/>
    <property type="match status" value="1"/>
</dbReference>
<evidence type="ECO:0000313" key="21">
    <source>
        <dbReference type="EMBL" id="PZA09310.1"/>
    </source>
</evidence>
<dbReference type="OrthoDB" id="9760333at2"/>
<dbReference type="InterPro" id="IPR000531">
    <property type="entry name" value="Beta-barrel_TonB"/>
</dbReference>
<feature type="domain" description="TonB-dependent receptor plug" evidence="20">
    <location>
        <begin position="135"/>
        <end position="229"/>
    </location>
</feature>
<keyword evidence="12 21" id="KW-0675">Receptor</keyword>
<keyword evidence="4 14" id="KW-1134">Transmembrane beta strand</keyword>
<keyword evidence="9" id="KW-0406">Ion transport</keyword>
<dbReference type="Gene3D" id="2.40.170.20">
    <property type="entry name" value="TonB-dependent receptor, beta-barrel domain"/>
    <property type="match status" value="1"/>
</dbReference>
<feature type="domain" description="TonB-dependent receptor-like beta-barrel" evidence="19">
    <location>
        <begin position="361"/>
        <end position="747"/>
    </location>
</feature>
<evidence type="ECO:0000256" key="1">
    <source>
        <dbReference type="ARBA" id="ARBA00004571"/>
    </source>
</evidence>
<evidence type="ECO:0000256" key="7">
    <source>
        <dbReference type="ARBA" id="ARBA00022729"/>
    </source>
</evidence>
<evidence type="ECO:0000256" key="8">
    <source>
        <dbReference type="ARBA" id="ARBA00023004"/>
    </source>
</evidence>
<keyword evidence="11 14" id="KW-0472">Membrane</keyword>
<dbReference type="Proteomes" id="UP000248134">
    <property type="component" value="Unassembled WGS sequence"/>
</dbReference>
<dbReference type="GO" id="GO:0009279">
    <property type="term" value="C:cell outer membrane"/>
    <property type="evidence" value="ECO:0007669"/>
    <property type="project" value="UniProtKB-SubCell"/>
</dbReference>
<evidence type="ECO:0000256" key="2">
    <source>
        <dbReference type="ARBA" id="ARBA00009810"/>
    </source>
</evidence>
<dbReference type="PANTHER" id="PTHR32552">
    <property type="entry name" value="FERRICHROME IRON RECEPTOR-RELATED"/>
    <property type="match status" value="1"/>
</dbReference>
<evidence type="ECO:0000256" key="6">
    <source>
        <dbReference type="ARBA" id="ARBA00022692"/>
    </source>
</evidence>
<evidence type="ECO:0000256" key="3">
    <source>
        <dbReference type="ARBA" id="ARBA00022448"/>
    </source>
</evidence>
<evidence type="ECO:0000259" key="20">
    <source>
        <dbReference type="Pfam" id="PF07715"/>
    </source>
</evidence>
<dbReference type="Pfam" id="PF07715">
    <property type="entry name" value="Plug"/>
    <property type="match status" value="1"/>
</dbReference>
<evidence type="ECO:0000259" key="19">
    <source>
        <dbReference type="Pfam" id="PF00593"/>
    </source>
</evidence>
<evidence type="ECO:0000256" key="17">
    <source>
        <dbReference type="SAM" id="MobiDB-lite"/>
    </source>
</evidence>
<dbReference type="AlphaFoldDB" id="A0A323UD03"/>
<dbReference type="InterPro" id="IPR036942">
    <property type="entry name" value="Beta-barrel_TonB_sf"/>
</dbReference>
<feature type="short sequence motif" description="TonB C-terminal box" evidence="15">
    <location>
        <begin position="760"/>
        <end position="777"/>
    </location>
</feature>
<dbReference type="InterPro" id="IPR012910">
    <property type="entry name" value="Plug_dom"/>
</dbReference>
<feature type="signal peptide" evidence="18">
    <location>
        <begin position="1"/>
        <end position="26"/>
    </location>
</feature>
<organism evidence="21 22">
    <name type="scientific">Rhodopseudomonas palustris</name>
    <dbReference type="NCBI Taxonomy" id="1076"/>
    <lineage>
        <taxon>Bacteria</taxon>
        <taxon>Pseudomonadati</taxon>
        <taxon>Pseudomonadota</taxon>
        <taxon>Alphaproteobacteria</taxon>
        <taxon>Hyphomicrobiales</taxon>
        <taxon>Nitrobacteraceae</taxon>
        <taxon>Rhodopseudomonas</taxon>
    </lineage>
</organism>
<feature type="compositionally biased region" description="Polar residues" evidence="17">
    <location>
        <begin position="402"/>
        <end position="419"/>
    </location>
</feature>
<evidence type="ECO:0000256" key="10">
    <source>
        <dbReference type="ARBA" id="ARBA00023077"/>
    </source>
</evidence>
<dbReference type="GO" id="GO:0015344">
    <property type="term" value="F:siderophore uptake transmembrane transporter activity"/>
    <property type="evidence" value="ECO:0007669"/>
    <property type="project" value="TreeGrafter"/>
</dbReference>
<dbReference type="PROSITE" id="PS01156">
    <property type="entry name" value="TONB_DEPENDENT_REC_2"/>
    <property type="match status" value="1"/>
</dbReference>